<accession>A0A4U1J156</accession>
<sequence>MSGDGPRTAAPLFWCEAGLVARVALDRVLVREPGGQIHVHGIAPSWIAAALDPTGDLVLADGERVLHADGRVALLDERAHLGAPDVLVFDRRAMRLAAAFDDVIAFAAWETLRGRRMRDDLWLPEEHLCHMVALADAAYAVAYRTRPYASGYGSAGWHQRGFEIRPFDEANKQLGRCECWPTDFDDRGTVSIAIDSTAAWYVSVRPDGEGDCVALATDTSRSFSGALCLGPGSVDVARDGTFAWITGEAVLVRWDEEEQAEFAVTNPQSVALSPDGAEVAWLDAADELHVRRVR</sequence>
<evidence type="ECO:0000313" key="1">
    <source>
        <dbReference type="EMBL" id="TKD00105.1"/>
    </source>
</evidence>
<keyword evidence="2" id="KW-1185">Reference proteome</keyword>
<evidence type="ECO:0000313" key="2">
    <source>
        <dbReference type="Proteomes" id="UP000309215"/>
    </source>
</evidence>
<dbReference type="Proteomes" id="UP000309215">
    <property type="component" value="Unassembled WGS sequence"/>
</dbReference>
<proteinExistence type="predicted"/>
<dbReference type="RefSeq" id="WP_136933572.1">
    <property type="nucleotide sequence ID" value="NZ_SSMQ01000050.1"/>
</dbReference>
<protein>
    <submittedName>
        <fullName evidence="1">Uncharacterized protein</fullName>
    </submittedName>
</protein>
<dbReference type="AlphaFoldDB" id="A0A4U1J156"/>
<dbReference type="SUPFAM" id="SSF63829">
    <property type="entry name" value="Calcium-dependent phosphotriesterase"/>
    <property type="match status" value="1"/>
</dbReference>
<name>A0A4U1J156_9BACT</name>
<organism evidence="1 2">
    <name type="scientific">Polyangium fumosum</name>
    <dbReference type="NCBI Taxonomy" id="889272"/>
    <lineage>
        <taxon>Bacteria</taxon>
        <taxon>Pseudomonadati</taxon>
        <taxon>Myxococcota</taxon>
        <taxon>Polyangia</taxon>
        <taxon>Polyangiales</taxon>
        <taxon>Polyangiaceae</taxon>
        <taxon>Polyangium</taxon>
    </lineage>
</organism>
<dbReference type="EMBL" id="SSMQ01000050">
    <property type="protein sequence ID" value="TKD00105.1"/>
    <property type="molecule type" value="Genomic_DNA"/>
</dbReference>
<reference evidence="1 2" key="1">
    <citation type="submission" date="2019-04" db="EMBL/GenBank/DDBJ databases">
        <authorList>
            <person name="Li Y."/>
            <person name="Wang J."/>
        </authorList>
    </citation>
    <scope>NUCLEOTIDE SEQUENCE [LARGE SCALE GENOMIC DNA]</scope>
    <source>
        <strain evidence="1 2">DSM 14668</strain>
    </source>
</reference>
<comment type="caution">
    <text evidence="1">The sequence shown here is derived from an EMBL/GenBank/DDBJ whole genome shotgun (WGS) entry which is preliminary data.</text>
</comment>
<gene>
    <name evidence="1" type="ORF">E8A74_35720</name>
</gene>